<comment type="subcellular location">
    <subcellularLocation>
        <location evidence="1">Nucleus</location>
    </subcellularLocation>
</comment>
<feature type="domain" description="Bromodomain associated" evidence="6">
    <location>
        <begin position="5"/>
        <end position="83"/>
    </location>
</feature>
<dbReference type="Pfam" id="PF07524">
    <property type="entry name" value="Bromo_TP"/>
    <property type="match status" value="1"/>
</dbReference>
<dbReference type="Gene3D" id="1.10.20.10">
    <property type="entry name" value="Histone, subunit A"/>
    <property type="match status" value="1"/>
</dbReference>
<keyword evidence="4" id="KW-0539">Nucleus</keyword>
<gene>
    <name evidence="7" type="ORF">VTK73DRAFT_9518</name>
</gene>
<evidence type="ECO:0000313" key="7">
    <source>
        <dbReference type="EMBL" id="KAL1883151.1"/>
    </source>
</evidence>
<evidence type="ECO:0000259" key="6">
    <source>
        <dbReference type="SMART" id="SM00576"/>
    </source>
</evidence>
<evidence type="ECO:0000256" key="2">
    <source>
        <dbReference type="ARBA" id="ARBA00023015"/>
    </source>
</evidence>
<dbReference type="Proteomes" id="UP001586593">
    <property type="component" value="Unassembled WGS sequence"/>
</dbReference>
<evidence type="ECO:0000256" key="3">
    <source>
        <dbReference type="ARBA" id="ARBA00023163"/>
    </source>
</evidence>
<keyword evidence="8" id="KW-1185">Reference proteome</keyword>
<name>A0ABR3Y5E0_9PEZI</name>
<protein>
    <recommendedName>
        <fullName evidence="6">Bromodomain associated domain-containing protein</fullName>
    </recommendedName>
</protein>
<feature type="compositionally biased region" description="Low complexity" evidence="5">
    <location>
        <begin position="202"/>
        <end position="214"/>
    </location>
</feature>
<dbReference type="EMBL" id="JAZHXJ010000008">
    <property type="protein sequence ID" value="KAL1883151.1"/>
    <property type="molecule type" value="Genomic_DNA"/>
</dbReference>
<dbReference type="InterPro" id="IPR006565">
    <property type="entry name" value="BTP"/>
</dbReference>
<proteinExistence type="predicted"/>
<reference evidence="7 8" key="1">
    <citation type="journal article" date="2024" name="Commun. Biol.">
        <title>Comparative genomic analysis of thermophilic fungi reveals convergent evolutionary adaptations and gene losses.</title>
        <authorList>
            <person name="Steindorff A.S."/>
            <person name="Aguilar-Pontes M.V."/>
            <person name="Robinson A.J."/>
            <person name="Andreopoulos B."/>
            <person name="LaButti K."/>
            <person name="Kuo A."/>
            <person name="Mondo S."/>
            <person name="Riley R."/>
            <person name="Otillar R."/>
            <person name="Haridas S."/>
            <person name="Lipzen A."/>
            <person name="Grimwood J."/>
            <person name="Schmutz J."/>
            <person name="Clum A."/>
            <person name="Reid I.D."/>
            <person name="Moisan M.C."/>
            <person name="Butler G."/>
            <person name="Nguyen T.T.M."/>
            <person name="Dewar K."/>
            <person name="Conant G."/>
            <person name="Drula E."/>
            <person name="Henrissat B."/>
            <person name="Hansel C."/>
            <person name="Singer S."/>
            <person name="Hutchinson M.I."/>
            <person name="de Vries R.P."/>
            <person name="Natvig D.O."/>
            <person name="Powell A.J."/>
            <person name="Tsang A."/>
            <person name="Grigoriev I.V."/>
        </authorList>
    </citation>
    <scope>NUCLEOTIDE SEQUENCE [LARGE SCALE GENOMIC DNA]</scope>
    <source>
        <strain evidence="7 8">ATCC 24622</strain>
    </source>
</reference>
<accession>A0ABR3Y5E0</accession>
<evidence type="ECO:0000256" key="5">
    <source>
        <dbReference type="SAM" id="MobiDB-lite"/>
    </source>
</evidence>
<evidence type="ECO:0000256" key="4">
    <source>
        <dbReference type="ARBA" id="ARBA00023242"/>
    </source>
</evidence>
<keyword evidence="3" id="KW-0804">Transcription</keyword>
<comment type="caution">
    <text evidence="7">The sequence shown here is derived from an EMBL/GenBank/DDBJ whole genome shotgun (WGS) entry which is preliminary data.</text>
</comment>
<evidence type="ECO:0000313" key="8">
    <source>
        <dbReference type="Proteomes" id="UP001586593"/>
    </source>
</evidence>
<feature type="region of interest" description="Disordered" evidence="5">
    <location>
        <begin position="184"/>
        <end position="224"/>
    </location>
</feature>
<keyword evidence="2" id="KW-0805">Transcription regulation</keyword>
<organism evidence="7 8">
    <name type="scientific">Phialemonium thermophilum</name>
    <dbReference type="NCBI Taxonomy" id="223376"/>
    <lineage>
        <taxon>Eukaryota</taxon>
        <taxon>Fungi</taxon>
        <taxon>Dikarya</taxon>
        <taxon>Ascomycota</taxon>
        <taxon>Pezizomycotina</taxon>
        <taxon>Sordariomycetes</taxon>
        <taxon>Sordariomycetidae</taxon>
        <taxon>Cephalothecales</taxon>
        <taxon>Cephalothecaceae</taxon>
        <taxon>Phialemonium</taxon>
    </lineage>
</organism>
<sequence>MTPPQTLFHSLLRPSILQILRAAGYHSAKTAVLDSLTDLAARYLFEICHITALYAAQNGSESGEPCVTDVRMALQYVGALLPEKLDEEQEFLGYEDMRGIDEFVAWASGPVNREIRRIALDGVEEATDYLTALKKKHGKTNEDSKFTGTLLGKCNEHSDVRVEGGEYPTIQTWVEKMRKDTQRSVLVETRADTGDDDREGSRSPSSGLSSLGDRSIGDYEMADY</sequence>
<dbReference type="SMART" id="SM00576">
    <property type="entry name" value="BTP"/>
    <property type="match status" value="1"/>
</dbReference>
<dbReference type="InterPro" id="IPR009072">
    <property type="entry name" value="Histone-fold"/>
</dbReference>
<evidence type="ECO:0000256" key="1">
    <source>
        <dbReference type="ARBA" id="ARBA00004123"/>
    </source>
</evidence>